<accession>A0A3M6TJF8</accession>
<evidence type="ECO:0000256" key="2">
    <source>
        <dbReference type="ARBA" id="ARBA00009752"/>
    </source>
</evidence>
<gene>
    <name evidence="14" type="ORF">pdam_00008641</name>
</gene>
<dbReference type="PROSITE" id="PS50104">
    <property type="entry name" value="TIR"/>
    <property type="match status" value="1"/>
</dbReference>
<evidence type="ECO:0000256" key="5">
    <source>
        <dbReference type="ARBA" id="ARBA00022801"/>
    </source>
</evidence>
<evidence type="ECO:0000259" key="12">
    <source>
        <dbReference type="PROSITE" id="PS50104"/>
    </source>
</evidence>
<dbReference type="PANTHER" id="PTHR24365">
    <property type="entry name" value="TOLL-LIKE RECEPTOR"/>
    <property type="match status" value="1"/>
</dbReference>
<dbReference type="CDD" id="cd00096">
    <property type="entry name" value="Ig"/>
    <property type="match status" value="2"/>
</dbReference>
<dbReference type="Pfam" id="PF07679">
    <property type="entry name" value="I-set"/>
    <property type="match status" value="1"/>
</dbReference>
<feature type="domain" description="Ig-like" evidence="13">
    <location>
        <begin position="274"/>
        <end position="372"/>
    </location>
</feature>
<dbReference type="AlphaFoldDB" id="A0A3M6TJF8"/>
<evidence type="ECO:0000256" key="3">
    <source>
        <dbReference type="ARBA" id="ARBA00022692"/>
    </source>
</evidence>
<evidence type="ECO:0000256" key="8">
    <source>
        <dbReference type="ARBA" id="ARBA00023136"/>
    </source>
</evidence>
<keyword evidence="15" id="KW-1185">Reference proteome</keyword>
<keyword evidence="6 10" id="KW-1133">Transmembrane helix</keyword>
<dbReference type="Pfam" id="PF13676">
    <property type="entry name" value="TIR_2"/>
    <property type="match status" value="1"/>
</dbReference>
<dbReference type="GO" id="GO:0007165">
    <property type="term" value="P:signal transduction"/>
    <property type="evidence" value="ECO:0007669"/>
    <property type="project" value="InterPro"/>
</dbReference>
<protein>
    <submittedName>
        <fullName evidence="14">Uncharacterized protein</fullName>
    </submittedName>
</protein>
<dbReference type="SMART" id="SM00255">
    <property type="entry name" value="TIR"/>
    <property type="match status" value="1"/>
</dbReference>
<dbReference type="Gene3D" id="3.40.50.10140">
    <property type="entry name" value="Toll/interleukin-1 receptor homology (TIR) domain"/>
    <property type="match status" value="1"/>
</dbReference>
<keyword evidence="7" id="KW-0520">NAD</keyword>
<comment type="caution">
    <text evidence="14">The sequence shown here is derived from an EMBL/GenBank/DDBJ whole genome shotgun (WGS) entry which is preliminary data.</text>
</comment>
<keyword evidence="8 10" id="KW-0472">Membrane</keyword>
<dbReference type="GO" id="GO:0038023">
    <property type="term" value="F:signaling receptor activity"/>
    <property type="evidence" value="ECO:0007669"/>
    <property type="project" value="TreeGrafter"/>
</dbReference>
<reference evidence="14 15" key="1">
    <citation type="journal article" date="2018" name="Sci. Rep.">
        <title>Comparative analysis of the Pocillopora damicornis genome highlights role of immune system in coral evolution.</title>
        <authorList>
            <person name="Cunning R."/>
            <person name="Bay R.A."/>
            <person name="Gillette P."/>
            <person name="Baker A.C."/>
            <person name="Traylor-Knowles N."/>
        </authorList>
    </citation>
    <scope>NUCLEOTIDE SEQUENCE [LARGE SCALE GENOMIC DNA]</scope>
    <source>
        <strain evidence="14">RSMAS</strain>
        <tissue evidence="14">Whole animal</tissue>
    </source>
</reference>
<dbReference type="Proteomes" id="UP000275408">
    <property type="component" value="Unassembled WGS sequence"/>
</dbReference>
<dbReference type="EMBL" id="RCHS01003477">
    <property type="protein sequence ID" value="RMX41563.1"/>
    <property type="molecule type" value="Genomic_DNA"/>
</dbReference>
<evidence type="ECO:0000313" key="15">
    <source>
        <dbReference type="Proteomes" id="UP000275408"/>
    </source>
</evidence>
<feature type="domain" description="TIR" evidence="12">
    <location>
        <begin position="545"/>
        <end position="671"/>
    </location>
</feature>
<feature type="domain" description="Ig-like" evidence="13">
    <location>
        <begin position="174"/>
        <end position="261"/>
    </location>
</feature>
<dbReference type="GO" id="GO:0005886">
    <property type="term" value="C:plasma membrane"/>
    <property type="evidence" value="ECO:0007669"/>
    <property type="project" value="TreeGrafter"/>
</dbReference>
<dbReference type="PROSITE" id="PS50835">
    <property type="entry name" value="IG_LIKE"/>
    <property type="match status" value="2"/>
</dbReference>
<dbReference type="OrthoDB" id="1421090at2759"/>
<sequence>MIAKELLLLFVFCGVEFTSAVSEQWEQRSQCRNQTVVCPCKDRRGVSGHVLVVTCSDQNDPKIPVCGGKDLYSEACGKVEFTSATSEQWEKRTQCRNQKVICPCKDRRGVGGHVLVVTCNDQKDPKIPVCRGKALYSEECGKVYFSSKRHRRDTGNCDNGIIPGSPHPSDDADPYISMTSGSTITRDVDGSHRFKCNVYSNFAANVTWLINGILISLDSKLKREKYKFGSCKRSLHVTQILEEDAGNYTCVVTNEKGKSYSATAKLIVKVPSGPVIEYAKLDGLDTAYIGTTVNITCKIQGFDGVIGYFLKNDMMVMEDDELQKYEYFKPRVIVTPPNYVFHLEIKNVTMEDAGNYTCKASKYGLKSTKTFLLEVGPCPAGFYCPPGRRDRIPCPQGTYQPNISQTSEQACKPCPFLTNSSKNPSGIQPNVYEADCPGEDPSTTKLTATSQAVTKIATTNMAATSQDVSQIVMIGIACAFFIIIVVVPLSLFIAKKKRWLWFSSSRHSHNPKCFPCQPMLDENGDIENAECAEVLKQLPEIDYEPRHDVFICYCYKDVGWVKELHAELEKRGFECCIDFKTFAIGVPIVQNITEAICYSKKTIAVLSPDFIKSEWCTHELHKALSRVRYHQVVPVMYKNCEIPFALQDTTYLDWENCNVKPYFWEQLEKALRKPNGEAYNRSHPQNGNQSSTVSSSL</sequence>
<feature type="compositionally biased region" description="Polar residues" evidence="9">
    <location>
        <begin position="682"/>
        <end position="697"/>
    </location>
</feature>
<keyword evidence="5" id="KW-0378">Hydrolase</keyword>
<evidence type="ECO:0000256" key="10">
    <source>
        <dbReference type="SAM" id="Phobius"/>
    </source>
</evidence>
<evidence type="ECO:0000256" key="11">
    <source>
        <dbReference type="SAM" id="SignalP"/>
    </source>
</evidence>
<dbReference type="SUPFAM" id="SSF52200">
    <property type="entry name" value="Toll/Interleukin receptor TIR domain"/>
    <property type="match status" value="1"/>
</dbReference>
<dbReference type="InterPro" id="IPR036179">
    <property type="entry name" value="Ig-like_dom_sf"/>
</dbReference>
<dbReference type="InterPro" id="IPR000157">
    <property type="entry name" value="TIR_dom"/>
</dbReference>
<keyword evidence="3 10" id="KW-0812">Transmembrane</keyword>
<evidence type="ECO:0000256" key="7">
    <source>
        <dbReference type="ARBA" id="ARBA00023027"/>
    </source>
</evidence>
<evidence type="ECO:0000256" key="9">
    <source>
        <dbReference type="SAM" id="MobiDB-lite"/>
    </source>
</evidence>
<feature type="transmembrane region" description="Helical" evidence="10">
    <location>
        <begin position="471"/>
        <end position="494"/>
    </location>
</feature>
<dbReference type="InterPro" id="IPR003598">
    <property type="entry name" value="Ig_sub2"/>
</dbReference>
<dbReference type="SUPFAM" id="SSF48726">
    <property type="entry name" value="Immunoglobulin"/>
    <property type="match status" value="2"/>
</dbReference>
<feature type="chain" id="PRO_5018047950" evidence="11">
    <location>
        <begin position="21"/>
        <end position="697"/>
    </location>
</feature>
<dbReference type="InterPro" id="IPR003599">
    <property type="entry name" value="Ig_sub"/>
</dbReference>
<dbReference type="SMART" id="SM00408">
    <property type="entry name" value="IGc2"/>
    <property type="match status" value="2"/>
</dbReference>
<dbReference type="InterPro" id="IPR007110">
    <property type="entry name" value="Ig-like_dom"/>
</dbReference>
<organism evidence="14 15">
    <name type="scientific">Pocillopora damicornis</name>
    <name type="common">Cauliflower coral</name>
    <name type="synonym">Millepora damicornis</name>
    <dbReference type="NCBI Taxonomy" id="46731"/>
    <lineage>
        <taxon>Eukaryota</taxon>
        <taxon>Metazoa</taxon>
        <taxon>Cnidaria</taxon>
        <taxon>Anthozoa</taxon>
        <taxon>Hexacorallia</taxon>
        <taxon>Scleractinia</taxon>
        <taxon>Astrocoeniina</taxon>
        <taxon>Pocilloporidae</taxon>
        <taxon>Pocillopora</taxon>
    </lineage>
</organism>
<dbReference type="InterPro" id="IPR035897">
    <property type="entry name" value="Toll_tir_struct_dom_sf"/>
</dbReference>
<keyword evidence="4 11" id="KW-0732">Signal</keyword>
<name>A0A3M6TJF8_POCDA</name>
<dbReference type="SMART" id="SM01411">
    <property type="entry name" value="Ephrin_rec_like"/>
    <property type="match status" value="1"/>
</dbReference>
<evidence type="ECO:0000256" key="4">
    <source>
        <dbReference type="ARBA" id="ARBA00022729"/>
    </source>
</evidence>
<dbReference type="InterPro" id="IPR013783">
    <property type="entry name" value="Ig-like_fold"/>
</dbReference>
<evidence type="ECO:0000313" key="14">
    <source>
        <dbReference type="EMBL" id="RMX41563.1"/>
    </source>
</evidence>
<dbReference type="Pfam" id="PF00047">
    <property type="entry name" value="ig"/>
    <property type="match status" value="1"/>
</dbReference>
<comment type="similarity">
    <text evidence="2">Belongs to the interleukin-1 receptor family.</text>
</comment>
<evidence type="ECO:0000259" key="13">
    <source>
        <dbReference type="PROSITE" id="PS50835"/>
    </source>
</evidence>
<feature type="signal peptide" evidence="11">
    <location>
        <begin position="1"/>
        <end position="20"/>
    </location>
</feature>
<dbReference type="InterPro" id="IPR013098">
    <property type="entry name" value="Ig_I-set"/>
</dbReference>
<dbReference type="GO" id="GO:0016787">
    <property type="term" value="F:hydrolase activity"/>
    <property type="evidence" value="ECO:0007669"/>
    <property type="project" value="UniProtKB-KW"/>
</dbReference>
<comment type="subcellular location">
    <subcellularLocation>
        <location evidence="1">Membrane</location>
    </subcellularLocation>
</comment>
<feature type="region of interest" description="Disordered" evidence="9">
    <location>
        <begin position="676"/>
        <end position="697"/>
    </location>
</feature>
<evidence type="ECO:0000256" key="1">
    <source>
        <dbReference type="ARBA" id="ARBA00004370"/>
    </source>
</evidence>
<dbReference type="PANTHER" id="PTHR24365:SF530">
    <property type="entry name" value="MSTPROX-RELATED"/>
    <property type="match status" value="1"/>
</dbReference>
<proteinExistence type="inferred from homology"/>
<dbReference type="STRING" id="46731.A0A3M6TJF8"/>
<dbReference type="InterPro" id="IPR013151">
    <property type="entry name" value="Immunoglobulin_dom"/>
</dbReference>
<dbReference type="SMART" id="SM00409">
    <property type="entry name" value="IG"/>
    <property type="match status" value="2"/>
</dbReference>
<dbReference type="Gene3D" id="2.60.40.10">
    <property type="entry name" value="Immunoglobulins"/>
    <property type="match status" value="2"/>
</dbReference>
<evidence type="ECO:0000256" key="6">
    <source>
        <dbReference type="ARBA" id="ARBA00022989"/>
    </source>
</evidence>